<dbReference type="RefSeq" id="WP_181715831.1">
    <property type="nucleotide sequence ID" value="NZ_CP091177.1"/>
</dbReference>
<dbReference type="AlphaFoldDB" id="A0A6M4NQ05"/>
<evidence type="ECO:0000313" key="1">
    <source>
        <dbReference type="EMBL" id="QJR99821.1"/>
    </source>
</evidence>
<reference evidence="1" key="1">
    <citation type="submission" date="2019-10" db="EMBL/GenBank/DDBJ databases">
        <authorList>
            <person name="Zhou D."/>
            <person name="Cheng Q."/>
        </authorList>
    </citation>
    <scope>NUCLEOTIDE SEQUENCE</scope>
    <source>
        <strain evidence="1">1507-17068</strain>
        <plasmid evidence="1">p717068-IMP</plasmid>
    </source>
</reference>
<evidence type="ECO:0008006" key="2">
    <source>
        <dbReference type="Google" id="ProtNLM"/>
    </source>
</evidence>
<dbReference type="EMBL" id="MN629346">
    <property type="protein sequence ID" value="QJR99821.1"/>
    <property type="molecule type" value="Genomic_DNA"/>
</dbReference>
<name>A0A6M4NQ05_AERCA</name>
<proteinExistence type="predicted"/>
<keyword evidence="1" id="KW-0614">Plasmid</keyword>
<geneLocation type="plasmid" evidence="1">
    <name>p717068-IMP</name>
</geneLocation>
<protein>
    <recommendedName>
        <fullName evidence="2">HK97 gp10 family phage protein</fullName>
    </recommendedName>
</protein>
<sequence length="177" mass="19518">MSQHNSRAALLQVRRDIAKVKVNLKNTADRSSNAALRALRTESRKIAQLAAMYAPFKTGLLDGSTGATPSFVVIERAGVRGRKEISIELNMRKWKMVGKRRVTLAQYADVIHSGYSRNGKMWKPGKGTVEKAASLGLSPNPTSSGKYVGRLFLARAANHRRGAIEFQLKRAIREALT</sequence>
<organism evidence="1">
    <name type="scientific">Aeromonas caviae</name>
    <name type="common">Aeromonas punctata</name>
    <dbReference type="NCBI Taxonomy" id="648"/>
    <lineage>
        <taxon>Bacteria</taxon>
        <taxon>Pseudomonadati</taxon>
        <taxon>Pseudomonadota</taxon>
        <taxon>Gammaproteobacteria</taxon>
        <taxon>Aeromonadales</taxon>
        <taxon>Aeromonadaceae</taxon>
        <taxon>Aeromonas</taxon>
    </lineage>
</organism>
<accession>A0A6M4NQ05</accession>